<comment type="subcellular location">
    <subcellularLocation>
        <location evidence="2">Cell membrane</location>
    </subcellularLocation>
</comment>
<keyword evidence="9" id="KW-0067">ATP-binding</keyword>
<evidence type="ECO:0000259" key="13">
    <source>
        <dbReference type="PROSITE" id="PS50109"/>
    </source>
</evidence>
<dbReference type="Pfam" id="PF02518">
    <property type="entry name" value="HATPase_c"/>
    <property type="match status" value="1"/>
</dbReference>
<dbReference type="Proteomes" id="UP000520011">
    <property type="component" value="Unassembled WGS sequence"/>
</dbReference>
<dbReference type="PROSITE" id="PS50110">
    <property type="entry name" value="RESPONSE_REGULATORY"/>
    <property type="match status" value="1"/>
</dbReference>
<dbReference type="PANTHER" id="PTHR43047:SF72">
    <property type="entry name" value="OSMOSENSING HISTIDINE PROTEIN KINASE SLN1"/>
    <property type="match status" value="1"/>
</dbReference>
<dbReference type="PROSITE" id="PS50109">
    <property type="entry name" value="HIS_KIN"/>
    <property type="match status" value="1"/>
</dbReference>
<dbReference type="InterPro" id="IPR011006">
    <property type="entry name" value="CheY-like_superfamily"/>
</dbReference>
<dbReference type="GO" id="GO:0005886">
    <property type="term" value="C:plasma membrane"/>
    <property type="evidence" value="ECO:0007669"/>
    <property type="project" value="UniProtKB-SubCell"/>
</dbReference>
<dbReference type="SMART" id="SM00387">
    <property type="entry name" value="HATPase_c"/>
    <property type="match status" value="1"/>
</dbReference>
<evidence type="ECO:0000256" key="12">
    <source>
        <dbReference type="PROSITE-ProRule" id="PRU00169"/>
    </source>
</evidence>
<dbReference type="InterPro" id="IPR003594">
    <property type="entry name" value="HATPase_dom"/>
</dbReference>
<dbReference type="Pfam" id="PF00512">
    <property type="entry name" value="HisKA"/>
    <property type="match status" value="1"/>
</dbReference>
<evidence type="ECO:0000256" key="11">
    <source>
        <dbReference type="ARBA" id="ARBA00023136"/>
    </source>
</evidence>
<dbReference type="InterPro" id="IPR005467">
    <property type="entry name" value="His_kinase_dom"/>
</dbReference>
<sequence length="484" mass="54171">MGNEELLTGVLIVDYEQKIVAINQSFCDIAGIHEPPHLLIGKNCEEYDSYLQHLGVSAEAADKVIISNGKMFERKHIPCYIGNNRGSLWVFSNITTPQNTEPSGVKGETEKAAQSYSELISKMSHELRTPLNGILGFAQLLDMDSTLSSQQREFVREILSGARHLLNLVNGMSDLARAEAGRLNVTCDVVKIDSIVEESIKLVQPLAERKKIRIVNEMNSSCYVLVDPTRIRQILFNLLENAVKYNKENGVVKIMNTYDEEKINIHVQDTGIGIPDEEFENIFKPFYRIKGTNADGTGIGLSLVKQFVQSMGGTVGVNSKIGAGSDFWFSLPIVQRARHDHLQRDDIAPYIEKVKQIGPKKILYIEDRLSNIKLMEKILAPFPELLLFSATCGKEGLDIASAEQIDLIFLDMNLPDMNGYEVLEQLKRNERTSSIPVIALSANVMPTDIEKALSKGFEGYLAKPLDLKRCFEKIQQVLTRNKKA</sequence>
<name>A0A7W8IRU4_9BACL</name>
<evidence type="ECO:0000256" key="10">
    <source>
        <dbReference type="ARBA" id="ARBA00023012"/>
    </source>
</evidence>
<dbReference type="PRINTS" id="PR00344">
    <property type="entry name" value="BCTRLSENSOR"/>
</dbReference>
<dbReference type="GO" id="GO:0009927">
    <property type="term" value="F:histidine phosphotransfer kinase activity"/>
    <property type="evidence" value="ECO:0007669"/>
    <property type="project" value="TreeGrafter"/>
</dbReference>
<evidence type="ECO:0000256" key="8">
    <source>
        <dbReference type="ARBA" id="ARBA00022777"/>
    </source>
</evidence>
<dbReference type="AlphaFoldDB" id="A0A7W8IRU4"/>
<evidence type="ECO:0000313" key="16">
    <source>
        <dbReference type="Proteomes" id="UP000520011"/>
    </source>
</evidence>
<dbReference type="InterPro" id="IPR036890">
    <property type="entry name" value="HATPase_C_sf"/>
</dbReference>
<proteinExistence type="predicted"/>
<dbReference type="SUPFAM" id="SSF52172">
    <property type="entry name" value="CheY-like"/>
    <property type="match status" value="1"/>
</dbReference>
<comment type="catalytic activity">
    <reaction evidence="1">
        <text>ATP + protein L-histidine = ADP + protein N-phospho-L-histidine.</text>
        <dbReference type="EC" id="2.7.13.3"/>
    </reaction>
</comment>
<keyword evidence="5 12" id="KW-0597">Phosphoprotein</keyword>
<dbReference type="SMART" id="SM00388">
    <property type="entry name" value="HisKA"/>
    <property type="match status" value="1"/>
</dbReference>
<dbReference type="RefSeq" id="WP_312856131.1">
    <property type="nucleotide sequence ID" value="NZ_JACHEP010000016.1"/>
</dbReference>
<protein>
    <recommendedName>
        <fullName evidence="3">histidine kinase</fullName>
        <ecNumber evidence="3">2.7.13.3</ecNumber>
    </recommendedName>
</protein>
<evidence type="ECO:0000256" key="4">
    <source>
        <dbReference type="ARBA" id="ARBA00022475"/>
    </source>
</evidence>
<dbReference type="Gene3D" id="3.30.565.10">
    <property type="entry name" value="Histidine kinase-like ATPase, C-terminal domain"/>
    <property type="match status" value="1"/>
</dbReference>
<dbReference type="InterPro" id="IPR001789">
    <property type="entry name" value="Sig_transdc_resp-reg_receiver"/>
</dbReference>
<dbReference type="PANTHER" id="PTHR43047">
    <property type="entry name" value="TWO-COMPONENT HISTIDINE PROTEIN KINASE"/>
    <property type="match status" value="1"/>
</dbReference>
<dbReference type="InterPro" id="IPR004358">
    <property type="entry name" value="Sig_transdc_His_kin-like_C"/>
</dbReference>
<feature type="domain" description="Histidine kinase" evidence="13">
    <location>
        <begin position="122"/>
        <end position="335"/>
    </location>
</feature>
<evidence type="ECO:0000256" key="2">
    <source>
        <dbReference type="ARBA" id="ARBA00004236"/>
    </source>
</evidence>
<keyword evidence="7" id="KW-0547">Nucleotide-binding</keyword>
<evidence type="ECO:0000256" key="3">
    <source>
        <dbReference type="ARBA" id="ARBA00012438"/>
    </source>
</evidence>
<evidence type="ECO:0000256" key="5">
    <source>
        <dbReference type="ARBA" id="ARBA00022553"/>
    </source>
</evidence>
<dbReference type="CDD" id="cd00130">
    <property type="entry name" value="PAS"/>
    <property type="match status" value="1"/>
</dbReference>
<keyword evidence="16" id="KW-1185">Reference proteome</keyword>
<keyword evidence="11" id="KW-0472">Membrane</keyword>
<keyword evidence="6" id="KW-0808">Transferase</keyword>
<dbReference type="Gene3D" id="3.40.50.2300">
    <property type="match status" value="1"/>
</dbReference>
<dbReference type="InterPro" id="IPR036097">
    <property type="entry name" value="HisK_dim/P_sf"/>
</dbReference>
<accession>A0A7W8IRU4</accession>
<dbReference type="SUPFAM" id="SSF55874">
    <property type="entry name" value="ATPase domain of HSP90 chaperone/DNA topoisomerase II/histidine kinase"/>
    <property type="match status" value="1"/>
</dbReference>
<keyword evidence="10" id="KW-0902">Two-component regulatory system</keyword>
<evidence type="ECO:0000259" key="14">
    <source>
        <dbReference type="PROSITE" id="PS50110"/>
    </source>
</evidence>
<evidence type="ECO:0000256" key="9">
    <source>
        <dbReference type="ARBA" id="ARBA00022840"/>
    </source>
</evidence>
<comment type="caution">
    <text evidence="15">The sequence shown here is derived from an EMBL/GenBank/DDBJ whole genome shotgun (WGS) entry which is preliminary data.</text>
</comment>
<organism evidence="15 16">
    <name type="scientific">Anoxybacteroides tepidamans</name>
    <dbReference type="NCBI Taxonomy" id="265948"/>
    <lineage>
        <taxon>Bacteria</taxon>
        <taxon>Bacillati</taxon>
        <taxon>Bacillota</taxon>
        <taxon>Bacilli</taxon>
        <taxon>Bacillales</taxon>
        <taxon>Anoxybacillaceae</taxon>
        <taxon>Anoxybacteroides</taxon>
    </lineage>
</organism>
<dbReference type="SMART" id="SM00448">
    <property type="entry name" value="REC"/>
    <property type="match status" value="1"/>
</dbReference>
<dbReference type="InterPro" id="IPR000014">
    <property type="entry name" value="PAS"/>
</dbReference>
<dbReference type="Pfam" id="PF00072">
    <property type="entry name" value="Response_reg"/>
    <property type="match status" value="1"/>
</dbReference>
<feature type="modified residue" description="4-aspartylphosphate" evidence="12">
    <location>
        <position position="411"/>
    </location>
</feature>
<dbReference type="CDD" id="cd00082">
    <property type="entry name" value="HisKA"/>
    <property type="match status" value="1"/>
</dbReference>
<reference evidence="15 16" key="1">
    <citation type="submission" date="2020-08" db="EMBL/GenBank/DDBJ databases">
        <title>Genomic Encyclopedia of Type Strains, Phase IV (KMG-IV): sequencing the most valuable type-strain genomes for metagenomic binning, comparative biology and taxonomic classification.</title>
        <authorList>
            <person name="Goeker M."/>
        </authorList>
    </citation>
    <scope>NUCLEOTIDE SEQUENCE [LARGE SCALE GENOMIC DNA]</scope>
    <source>
        <strain evidence="15 16">DSM 16325</strain>
    </source>
</reference>
<dbReference type="GO" id="GO:0005524">
    <property type="term" value="F:ATP binding"/>
    <property type="evidence" value="ECO:0007669"/>
    <property type="project" value="UniProtKB-KW"/>
</dbReference>
<dbReference type="Gene3D" id="1.10.287.130">
    <property type="match status" value="1"/>
</dbReference>
<keyword evidence="8" id="KW-0418">Kinase</keyword>
<evidence type="ECO:0000256" key="6">
    <source>
        <dbReference type="ARBA" id="ARBA00022679"/>
    </source>
</evidence>
<feature type="domain" description="Response regulatory" evidence="14">
    <location>
        <begin position="361"/>
        <end position="478"/>
    </location>
</feature>
<evidence type="ECO:0000313" key="15">
    <source>
        <dbReference type="EMBL" id="MBB5325474.1"/>
    </source>
</evidence>
<dbReference type="EC" id="2.7.13.3" evidence="3"/>
<dbReference type="GO" id="GO:0000155">
    <property type="term" value="F:phosphorelay sensor kinase activity"/>
    <property type="evidence" value="ECO:0007669"/>
    <property type="project" value="InterPro"/>
</dbReference>
<keyword evidence="4" id="KW-1003">Cell membrane</keyword>
<dbReference type="FunFam" id="3.30.565.10:FF:000023">
    <property type="entry name" value="PAS domain-containing sensor histidine kinase"/>
    <property type="match status" value="1"/>
</dbReference>
<dbReference type="EMBL" id="JACHEP010000016">
    <property type="protein sequence ID" value="MBB5325474.1"/>
    <property type="molecule type" value="Genomic_DNA"/>
</dbReference>
<dbReference type="SUPFAM" id="SSF47384">
    <property type="entry name" value="Homodimeric domain of signal transducing histidine kinase"/>
    <property type="match status" value="1"/>
</dbReference>
<evidence type="ECO:0000256" key="1">
    <source>
        <dbReference type="ARBA" id="ARBA00000085"/>
    </source>
</evidence>
<gene>
    <name evidence="15" type="ORF">HNQ34_002575</name>
</gene>
<evidence type="ECO:0000256" key="7">
    <source>
        <dbReference type="ARBA" id="ARBA00022741"/>
    </source>
</evidence>
<dbReference type="InterPro" id="IPR003661">
    <property type="entry name" value="HisK_dim/P_dom"/>
</dbReference>